<reference evidence="2 3" key="1">
    <citation type="journal article" date="2016" name="C (Basel)">
        <title>Selective Growth of and Electricity Production by Marine Exoelectrogenic Bacteria in Self-Aggregated Hydrogel of Microbially Reduced Graphene Oxide.</title>
        <authorList>
            <person name="Yoshida N."/>
            <person name="Goto Y."/>
            <person name="Miyata Y."/>
        </authorList>
    </citation>
    <scope>NUCLEOTIDE SEQUENCE [LARGE SCALE GENOMIC DNA]</scope>
    <source>
        <strain evidence="2 3">NIT-T3</strain>
    </source>
</reference>
<reference evidence="2 3" key="2">
    <citation type="journal article" date="2021" name="Int. J. Syst. Evol. Microbiol.">
        <title>Isolation and Polyphasic Characterization of Desulfuromonas versatilis sp. Nov., an Electrogenic Bacteria Capable of Versatile Metabolism Isolated from a Graphene Oxide-Reducing Enrichment Culture.</title>
        <authorList>
            <person name="Xie L."/>
            <person name="Yoshida N."/>
            <person name="Ishii S."/>
            <person name="Meng L."/>
        </authorList>
    </citation>
    <scope>NUCLEOTIDE SEQUENCE [LARGE SCALE GENOMIC DNA]</scope>
    <source>
        <strain evidence="2 3">NIT-T3</strain>
    </source>
</reference>
<protein>
    <submittedName>
        <fullName evidence="2">Outer membrane lipid asymmetry maintenance protein MlaD</fullName>
    </submittedName>
</protein>
<evidence type="ECO:0000313" key="2">
    <source>
        <dbReference type="EMBL" id="BCR05628.1"/>
    </source>
</evidence>
<proteinExistence type="predicted"/>
<dbReference type="EMBL" id="AP024355">
    <property type="protein sequence ID" value="BCR05628.1"/>
    <property type="molecule type" value="Genomic_DNA"/>
</dbReference>
<evidence type="ECO:0000259" key="1">
    <source>
        <dbReference type="Pfam" id="PF02470"/>
    </source>
</evidence>
<dbReference type="PANTHER" id="PTHR33371:SF4">
    <property type="entry name" value="INTERMEMBRANE PHOSPHOLIPID TRANSPORT SYSTEM BINDING PROTEIN MLAD"/>
    <property type="match status" value="1"/>
</dbReference>
<dbReference type="Pfam" id="PF02470">
    <property type="entry name" value="MlaD"/>
    <property type="match status" value="1"/>
</dbReference>
<evidence type="ECO:0000313" key="3">
    <source>
        <dbReference type="Proteomes" id="UP001319827"/>
    </source>
</evidence>
<accession>A0ABM8HY27</accession>
<feature type="domain" description="Mce/MlaD" evidence="1">
    <location>
        <begin position="37"/>
        <end position="115"/>
    </location>
</feature>
<dbReference type="NCBIfam" id="TIGR04430">
    <property type="entry name" value="OM_asym_MlaD"/>
    <property type="match status" value="1"/>
</dbReference>
<dbReference type="InterPro" id="IPR052336">
    <property type="entry name" value="MlaD_Phospholipid_Transporter"/>
</dbReference>
<name>A0ABM8HY27_9BACT</name>
<dbReference type="RefSeq" id="WP_221249040.1">
    <property type="nucleotide sequence ID" value="NZ_AP024355.1"/>
</dbReference>
<dbReference type="InterPro" id="IPR003399">
    <property type="entry name" value="Mce/MlaD"/>
</dbReference>
<sequence length="148" mass="16150">MKRFNVETAVGLFLVAGFVCFAWLSVKLGDVNLFGHPTYSVEARFGSISGLKEGSTVEIAGVRIGKVAKIRLNPEDYEAVVTMELDQGVRLSEDSIASIRTAGIIGDRYVDIAPGGMEQYIEAGGRILETESAINLEELVSKYIFEKK</sequence>
<dbReference type="InterPro" id="IPR030970">
    <property type="entry name" value="ABC_MlaD"/>
</dbReference>
<dbReference type="PANTHER" id="PTHR33371">
    <property type="entry name" value="INTERMEMBRANE PHOSPHOLIPID TRANSPORT SYSTEM BINDING PROTEIN MLAD-RELATED"/>
    <property type="match status" value="1"/>
</dbReference>
<gene>
    <name evidence="2" type="ORF">DESUT3_26970</name>
</gene>
<organism evidence="2 3">
    <name type="scientific">Desulfuromonas versatilis</name>
    <dbReference type="NCBI Taxonomy" id="2802975"/>
    <lineage>
        <taxon>Bacteria</taxon>
        <taxon>Pseudomonadati</taxon>
        <taxon>Thermodesulfobacteriota</taxon>
        <taxon>Desulfuromonadia</taxon>
        <taxon>Desulfuromonadales</taxon>
        <taxon>Desulfuromonadaceae</taxon>
        <taxon>Desulfuromonas</taxon>
    </lineage>
</organism>
<dbReference type="Proteomes" id="UP001319827">
    <property type="component" value="Chromosome"/>
</dbReference>
<keyword evidence="3" id="KW-1185">Reference proteome</keyword>